<dbReference type="OrthoDB" id="1467832at2"/>
<protein>
    <submittedName>
        <fullName evidence="2">Uncharacterized protein</fullName>
    </submittedName>
</protein>
<keyword evidence="1" id="KW-0472">Membrane</keyword>
<gene>
    <name evidence="2" type="ORF">A7A78_01420</name>
</gene>
<proteinExistence type="predicted"/>
<dbReference type="STRING" id="1385699.A7A78_01420"/>
<feature type="transmembrane region" description="Helical" evidence="1">
    <location>
        <begin position="20"/>
        <end position="40"/>
    </location>
</feature>
<keyword evidence="3" id="KW-1185">Reference proteome</keyword>
<organism evidence="2 3">
    <name type="scientific">Aequorivita soesokkakensis</name>
    <dbReference type="NCBI Taxonomy" id="1385699"/>
    <lineage>
        <taxon>Bacteria</taxon>
        <taxon>Pseudomonadati</taxon>
        <taxon>Bacteroidota</taxon>
        <taxon>Flavobacteriia</taxon>
        <taxon>Flavobacteriales</taxon>
        <taxon>Flavobacteriaceae</taxon>
        <taxon>Aequorivita</taxon>
    </lineage>
</organism>
<feature type="transmembrane region" description="Helical" evidence="1">
    <location>
        <begin position="46"/>
        <end position="67"/>
    </location>
</feature>
<accession>A0A1A9LJA8</accession>
<dbReference type="AlphaFoldDB" id="A0A1A9LJA8"/>
<comment type="caution">
    <text evidence="2">The sequence shown here is derived from an EMBL/GenBank/DDBJ whole genome shotgun (WGS) entry which is preliminary data.</text>
</comment>
<evidence type="ECO:0000313" key="3">
    <source>
        <dbReference type="Proteomes" id="UP000077552"/>
    </source>
</evidence>
<sequence>MKSLSIKSLQEEFVNDYYMYIPLTIILNSCIGSIAAMTILAQGTGIISGIELTLCVSLCMGYNAALLAGSNKKIAFWLLAVSLVANLLLILITLL</sequence>
<dbReference type="Proteomes" id="UP000077552">
    <property type="component" value="Unassembled WGS sequence"/>
</dbReference>
<reference evidence="2 3" key="1">
    <citation type="submission" date="2016-05" db="EMBL/GenBank/DDBJ databases">
        <title>Genome sequencing of Vitellibacter soesokkakensis RSSK-12.</title>
        <authorList>
            <person name="Thevarajoo S."/>
            <person name="Selvaratnam C."/>
            <person name="Goh K.M."/>
            <person name="Chan K.-G."/>
            <person name="Chong C.S."/>
        </authorList>
    </citation>
    <scope>NUCLEOTIDE SEQUENCE [LARGE SCALE GENOMIC DNA]</scope>
    <source>
        <strain evidence="2 3">RSSK-12</strain>
    </source>
</reference>
<dbReference type="RefSeq" id="WP_068760507.1">
    <property type="nucleotide sequence ID" value="NZ_LXIE01000001.1"/>
</dbReference>
<feature type="transmembrane region" description="Helical" evidence="1">
    <location>
        <begin position="74"/>
        <end position="94"/>
    </location>
</feature>
<keyword evidence="1" id="KW-0812">Transmembrane</keyword>
<evidence type="ECO:0000313" key="2">
    <source>
        <dbReference type="EMBL" id="OAD92595.1"/>
    </source>
</evidence>
<keyword evidence="1" id="KW-1133">Transmembrane helix</keyword>
<evidence type="ECO:0000256" key="1">
    <source>
        <dbReference type="SAM" id="Phobius"/>
    </source>
</evidence>
<dbReference type="EMBL" id="LXIE01000001">
    <property type="protein sequence ID" value="OAD92595.1"/>
    <property type="molecule type" value="Genomic_DNA"/>
</dbReference>
<name>A0A1A9LJA8_9FLAO</name>